<name>A0A4U6W6T6_SETVI</name>
<evidence type="ECO:0000256" key="2">
    <source>
        <dbReference type="ARBA" id="ARBA00022473"/>
    </source>
</evidence>
<dbReference type="PANTHER" id="PTHR33405:SF4">
    <property type="entry name" value="PROTEIN FLX-LIKE 2"/>
    <property type="match status" value="1"/>
</dbReference>
<feature type="coiled-coil region" evidence="6">
    <location>
        <begin position="228"/>
        <end position="255"/>
    </location>
</feature>
<feature type="coiled-coil region" evidence="6">
    <location>
        <begin position="99"/>
        <end position="193"/>
    </location>
</feature>
<feature type="region of interest" description="Disordered" evidence="7">
    <location>
        <begin position="469"/>
        <end position="496"/>
    </location>
</feature>
<sequence length="496" mass="52503">MPRVKPAAGMPAYHHRALPGPGQGPVPAAHGMMHREVRDPYGPGMHLPPPGHGHGHGLGPGPFPYDMLPPPEVLEQKLAAQRGEMQKLAVENDRLAVSHGSLRKELAAAQQELQRLQAQGEAAKAAEEQDMRGLLDKVGKMEAELKACESVKVELQQAHAEAQNLVAVRQNMVADVQKLSKDLQRNLGEAQQLPALVAERDAARQEYEHLRSTYEYERKLRVDHSESLQAMKRNYDSMVTELEKLRAELRNAANIDKSGIFYNPITSQKDDGTSSHLSVGQIAYDGYGRAQARTTPTGLVDPLSGSPAGTGLHSGFDPSRGNTYDASRVASFSSSKSGTHDVSRVASGFDSLKSAGYDASKAQAAATVAHGSSAGSYGSNQATPPQYAWVQSASTYGSVQMPPSYAPGSVPSSYGVATVRPYGSAQALPSYGQAQAPAGYGHTQLPSSYGLAQAPSAFAVAQGSSPYGLATQPPVYGSGRAAGNSGSNYEAPHGRK</sequence>
<protein>
    <recommendedName>
        <fullName evidence="10">Protein FLX-like 2</fullName>
    </recommendedName>
</protein>
<proteinExistence type="inferred from homology"/>
<evidence type="ECO:0000256" key="3">
    <source>
        <dbReference type="ARBA" id="ARBA00022782"/>
    </source>
</evidence>
<accession>A0A4U6W6T6</accession>
<evidence type="ECO:0000256" key="7">
    <source>
        <dbReference type="SAM" id="MobiDB-lite"/>
    </source>
</evidence>
<reference evidence="8" key="1">
    <citation type="submission" date="2019-03" db="EMBL/GenBank/DDBJ databases">
        <title>WGS assembly of Setaria viridis.</title>
        <authorList>
            <person name="Huang P."/>
            <person name="Jenkins J."/>
            <person name="Grimwood J."/>
            <person name="Barry K."/>
            <person name="Healey A."/>
            <person name="Mamidi S."/>
            <person name="Sreedasyam A."/>
            <person name="Shu S."/>
            <person name="Feldman M."/>
            <person name="Wu J."/>
            <person name="Yu Y."/>
            <person name="Chen C."/>
            <person name="Johnson J."/>
            <person name="Rokhsar D."/>
            <person name="Baxter I."/>
            <person name="Schmutz J."/>
            <person name="Brutnell T."/>
            <person name="Kellogg E."/>
        </authorList>
    </citation>
    <scope>NUCLEOTIDE SEQUENCE [LARGE SCALE GENOMIC DNA]</scope>
</reference>
<dbReference type="OMA" id="FPYDMLA"/>
<gene>
    <name evidence="8" type="ORF">SEVIR_1G053300v2</name>
</gene>
<evidence type="ECO:0008006" key="10">
    <source>
        <dbReference type="Google" id="ProtNLM"/>
    </source>
</evidence>
<dbReference type="AlphaFoldDB" id="A0A4U6W6T6"/>
<evidence type="ECO:0000256" key="1">
    <source>
        <dbReference type="ARBA" id="ARBA00005405"/>
    </source>
</evidence>
<feature type="region of interest" description="Disordered" evidence="7">
    <location>
        <begin position="1"/>
        <end position="26"/>
    </location>
</feature>
<evidence type="ECO:0000256" key="6">
    <source>
        <dbReference type="SAM" id="Coils"/>
    </source>
</evidence>
<keyword evidence="4 6" id="KW-0175">Coiled coil</keyword>
<dbReference type="EMBL" id="CM016552">
    <property type="protein sequence ID" value="TKW37535.1"/>
    <property type="molecule type" value="Genomic_DNA"/>
</dbReference>
<feature type="region of interest" description="Disordered" evidence="7">
    <location>
        <begin position="296"/>
        <end position="320"/>
    </location>
</feature>
<keyword evidence="5" id="KW-0287">Flowering</keyword>
<evidence type="ECO:0000256" key="4">
    <source>
        <dbReference type="ARBA" id="ARBA00023054"/>
    </source>
</evidence>
<dbReference type="Proteomes" id="UP000298652">
    <property type="component" value="Chromosome 1"/>
</dbReference>
<dbReference type="Gramene" id="TKW37535">
    <property type="protein sequence ID" value="TKW37535"/>
    <property type="gene ID" value="SEVIR_1G053300v2"/>
</dbReference>
<keyword evidence="2" id="KW-0217">Developmental protein</keyword>
<keyword evidence="9" id="KW-1185">Reference proteome</keyword>
<comment type="similarity">
    <text evidence="1">Belongs to the FLX family.</text>
</comment>
<feature type="compositionally biased region" description="Low complexity" evidence="7">
    <location>
        <begin position="477"/>
        <end position="488"/>
    </location>
</feature>
<evidence type="ECO:0000313" key="9">
    <source>
        <dbReference type="Proteomes" id="UP000298652"/>
    </source>
</evidence>
<dbReference type="PANTHER" id="PTHR33405">
    <property type="entry name" value="PROTEIN FLX-LIKE 2"/>
    <property type="match status" value="1"/>
</dbReference>
<dbReference type="GO" id="GO:0009908">
    <property type="term" value="P:flower development"/>
    <property type="evidence" value="ECO:0007669"/>
    <property type="project" value="UniProtKB-KW"/>
</dbReference>
<evidence type="ECO:0000256" key="5">
    <source>
        <dbReference type="ARBA" id="ARBA00023089"/>
    </source>
</evidence>
<organism evidence="8 9">
    <name type="scientific">Setaria viridis</name>
    <name type="common">Green bristlegrass</name>
    <name type="synonym">Setaria italica subsp. viridis</name>
    <dbReference type="NCBI Taxonomy" id="4556"/>
    <lineage>
        <taxon>Eukaryota</taxon>
        <taxon>Viridiplantae</taxon>
        <taxon>Streptophyta</taxon>
        <taxon>Embryophyta</taxon>
        <taxon>Tracheophyta</taxon>
        <taxon>Spermatophyta</taxon>
        <taxon>Magnoliopsida</taxon>
        <taxon>Liliopsida</taxon>
        <taxon>Poales</taxon>
        <taxon>Poaceae</taxon>
        <taxon>PACMAD clade</taxon>
        <taxon>Panicoideae</taxon>
        <taxon>Panicodae</taxon>
        <taxon>Paniceae</taxon>
        <taxon>Cenchrinae</taxon>
        <taxon>Setaria</taxon>
    </lineage>
</organism>
<evidence type="ECO:0000313" key="8">
    <source>
        <dbReference type="EMBL" id="TKW37535.1"/>
    </source>
</evidence>
<keyword evidence="3" id="KW-0221">Differentiation</keyword>
<dbReference type="InterPro" id="IPR040353">
    <property type="entry name" value="FLX/FLX-like"/>
</dbReference>
<dbReference type="GO" id="GO:0030154">
    <property type="term" value="P:cell differentiation"/>
    <property type="evidence" value="ECO:0007669"/>
    <property type="project" value="UniProtKB-KW"/>
</dbReference>